<accession>A0A914H601</accession>
<sequence>MDSIVEEFDPEKHPRTTFNTSDEEKHVSDCYFLESVDKIRFFYEEAAVDEQSGRLKVPKELALNKVGHALHWLDHNFRKFTFHERIKVGK</sequence>
<dbReference type="WBParaSite" id="Gr19_v10_g14501.t1">
    <property type="protein sequence ID" value="Gr19_v10_g14501.t1"/>
    <property type="gene ID" value="Gr19_v10_g14501"/>
</dbReference>
<dbReference type="Proteomes" id="UP000887572">
    <property type="component" value="Unplaced"/>
</dbReference>
<dbReference type="AlphaFoldDB" id="A0A914H601"/>
<evidence type="ECO:0000313" key="2">
    <source>
        <dbReference type="Proteomes" id="UP000887572"/>
    </source>
</evidence>
<feature type="region of interest" description="Disordered" evidence="1">
    <location>
        <begin position="1"/>
        <end position="20"/>
    </location>
</feature>
<name>A0A914H601_GLORO</name>
<keyword evidence="2" id="KW-1185">Reference proteome</keyword>
<evidence type="ECO:0000256" key="1">
    <source>
        <dbReference type="SAM" id="MobiDB-lite"/>
    </source>
</evidence>
<organism evidence="2 3">
    <name type="scientific">Globodera rostochiensis</name>
    <name type="common">Golden nematode worm</name>
    <name type="synonym">Heterodera rostochiensis</name>
    <dbReference type="NCBI Taxonomy" id="31243"/>
    <lineage>
        <taxon>Eukaryota</taxon>
        <taxon>Metazoa</taxon>
        <taxon>Ecdysozoa</taxon>
        <taxon>Nematoda</taxon>
        <taxon>Chromadorea</taxon>
        <taxon>Rhabditida</taxon>
        <taxon>Tylenchina</taxon>
        <taxon>Tylenchomorpha</taxon>
        <taxon>Tylenchoidea</taxon>
        <taxon>Heteroderidae</taxon>
        <taxon>Heteroderinae</taxon>
        <taxon>Globodera</taxon>
    </lineage>
</organism>
<evidence type="ECO:0000313" key="3">
    <source>
        <dbReference type="WBParaSite" id="Gr19_v10_g14501.t1"/>
    </source>
</evidence>
<proteinExistence type="predicted"/>
<protein>
    <submittedName>
        <fullName evidence="3">Uncharacterized protein</fullName>
    </submittedName>
</protein>
<dbReference type="Gene3D" id="2.60.120.620">
    <property type="entry name" value="q2cbj1_9rhob like domain"/>
    <property type="match status" value="1"/>
</dbReference>
<reference evidence="3" key="1">
    <citation type="submission" date="2022-11" db="UniProtKB">
        <authorList>
            <consortium name="WormBaseParasite"/>
        </authorList>
    </citation>
    <scope>IDENTIFICATION</scope>
</reference>